<feature type="transmembrane region" description="Helical" evidence="1">
    <location>
        <begin position="18"/>
        <end position="38"/>
    </location>
</feature>
<feature type="transmembrane region" description="Helical" evidence="1">
    <location>
        <begin position="262"/>
        <end position="281"/>
    </location>
</feature>
<evidence type="ECO:0000256" key="1">
    <source>
        <dbReference type="SAM" id="Phobius"/>
    </source>
</evidence>
<sequence length="461" mass="47488">MATAALSNRIPFETSRPWVIGAVLLCAIGTLGAVANSARPRGHVGRAAGFADVLRINPGVVQAEQAAVVAVVTVAGLAAMWWSLRRSWPWLLVAGVVLTLPTELVYVVARNEFYSGAAWFYFGSVTAGAQLVLLGTLAAGLRLVHIGAPGAGAVLIGAGVGAQVFGASTDMLIAHIEIARPGGYPWDFAEVVQILLRLFFLATSIGGAFLALGLYYRYHGRPELAAPSGDAEPAMGVRTAIAGAVAVIAFIPAAGMETVKGGFGVGACWLLLAAGLVAAAIAGLRAAVGTVVASAAVIGFSGPASAVIQGQYSSFIGMWFLVALGVVAGAAAAFPPWRHWAALTACAACAAVLALTMVIRPDRMTVVLLLLLAATITLTIASLGVWLTQDGLSPAVLGPLMFATVIGACGLLGDWQGTGRRGPNAELFREPGHLWLYTALLLLVGLAVVALDRWRPRPTED</sequence>
<evidence type="ECO:0000313" key="2">
    <source>
        <dbReference type="EMBL" id="SNS90825.1"/>
    </source>
</evidence>
<dbReference type="Proteomes" id="UP000198318">
    <property type="component" value="Unassembled WGS sequence"/>
</dbReference>
<feature type="transmembrane region" description="Helical" evidence="1">
    <location>
        <begin position="88"/>
        <end position="108"/>
    </location>
</feature>
<feature type="transmembrane region" description="Helical" evidence="1">
    <location>
        <begin position="340"/>
        <end position="359"/>
    </location>
</feature>
<dbReference type="AlphaFoldDB" id="A0A239IB68"/>
<organism evidence="2 3">
    <name type="scientific">Actinomadura meyerae</name>
    <dbReference type="NCBI Taxonomy" id="240840"/>
    <lineage>
        <taxon>Bacteria</taxon>
        <taxon>Bacillati</taxon>
        <taxon>Actinomycetota</taxon>
        <taxon>Actinomycetes</taxon>
        <taxon>Streptosporangiales</taxon>
        <taxon>Thermomonosporaceae</taxon>
        <taxon>Actinomadura</taxon>
    </lineage>
</organism>
<feature type="transmembrane region" description="Helical" evidence="1">
    <location>
        <begin position="150"/>
        <end position="173"/>
    </location>
</feature>
<keyword evidence="1" id="KW-0812">Transmembrane</keyword>
<feature type="transmembrane region" description="Helical" evidence="1">
    <location>
        <begin position="315"/>
        <end position="334"/>
    </location>
</feature>
<keyword evidence="1" id="KW-1133">Transmembrane helix</keyword>
<feature type="transmembrane region" description="Helical" evidence="1">
    <location>
        <begin position="236"/>
        <end position="255"/>
    </location>
</feature>
<feature type="transmembrane region" description="Helical" evidence="1">
    <location>
        <begin position="287"/>
        <end position="308"/>
    </location>
</feature>
<dbReference type="EMBL" id="FZOR01000012">
    <property type="protein sequence ID" value="SNS90825.1"/>
    <property type="molecule type" value="Genomic_DNA"/>
</dbReference>
<reference evidence="2 3" key="1">
    <citation type="submission" date="2017-06" db="EMBL/GenBank/DDBJ databases">
        <authorList>
            <person name="Kim H.J."/>
            <person name="Triplett B.A."/>
        </authorList>
    </citation>
    <scope>NUCLEOTIDE SEQUENCE [LARGE SCALE GENOMIC DNA]</scope>
    <source>
        <strain evidence="2 3">DSM 44715</strain>
    </source>
</reference>
<keyword evidence="1" id="KW-0472">Membrane</keyword>
<accession>A0A239IB68</accession>
<gene>
    <name evidence="2" type="ORF">SAMN05443665_101249</name>
</gene>
<feature type="transmembrane region" description="Helical" evidence="1">
    <location>
        <begin position="194"/>
        <end position="216"/>
    </location>
</feature>
<feature type="transmembrane region" description="Helical" evidence="1">
    <location>
        <begin position="392"/>
        <end position="413"/>
    </location>
</feature>
<dbReference type="RefSeq" id="WP_143227980.1">
    <property type="nucleotide sequence ID" value="NZ_FZOR01000012.1"/>
</dbReference>
<protein>
    <submittedName>
        <fullName evidence="2">Uncharacterized protein</fullName>
    </submittedName>
</protein>
<dbReference type="OrthoDB" id="3455202at2"/>
<evidence type="ECO:0000313" key="3">
    <source>
        <dbReference type="Proteomes" id="UP000198318"/>
    </source>
</evidence>
<proteinExistence type="predicted"/>
<feature type="transmembrane region" description="Helical" evidence="1">
    <location>
        <begin position="59"/>
        <end position="82"/>
    </location>
</feature>
<keyword evidence="3" id="KW-1185">Reference proteome</keyword>
<name>A0A239IB68_9ACTN</name>
<feature type="transmembrane region" description="Helical" evidence="1">
    <location>
        <begin position="120"/>
        <end position="144"/>
    </location>
</feature>
<feature type="transmembrane region" description="Helical" evidence="1">
    <location>
        <begin position="434"/>
        <end position="451"/>
    </location>
</feature>
<feature type="transmembrane region" description="Helical" evidence="1">
    <location>
        <begin position="366"/>
        <end position="386"/>
    </location>
</feature>